<evidence type="ECO:0000313" key="3">
    <source>
        <dbReference type="Proteomes" id="UP001617351"/>
    </source>
</evidence>
<sequence>MRAGPGAGGWTVALAVGLPLAVAGTVVAVVLGGGSSAEPSPLHRAVDAYLEPVGRGAPAPAPGPDARCPAGSDPEASLRALAAEFGHRIVSSTRSGDDAVVNADLAPPAGDRIAVALELRRSGDRWDVCSASRGHVEIDPF</sequence>
<feature type="compositionally biased region" description="Low complexity" evidence="1">
    <location>
        <begin position="54"/>
        <end position="71"/>
    </location>
</feature>
<name>A0ABW8EIS2_STRT5</name>
<gene>
    <name evidence="2" type="ORF">ACIO7M_13255</name>
</gene>
<feature type="region of interest" description="Disordered" evidence="1">
    <location>
        <begin position="53"/>
        <end position="73"/>
    </location>
</feature>
<dbReference type="EMBL" id="JBIUYY010000005">
    <property type="protein sequence ID" value="MFJ2822067.1"/>
    <property type="molecule type" value="Genomic_DNA"/>
</dbReference>
<dbReference type="RefSeq" id="WP_402380397.1">
    <property type="nucleotide sequence ID" value="NZ_JBIUYY010000005.1"/>
</dbReference>
<evidence type="ECO:0000256" key="1">
    <source>
        <dbReference type="SAM" id="MobiDB-lite"/>
    </source>
</evidence>
<organism evidence="2 3">
    <name type="scientific">Streptomyces toxytricini</name>
    <name type="common">Actinomyces toxytricini</name>
    <dbReference type="NCBI Taxonomy" id="67369"/>
    <lineage>
        <taxon>Bacteria</taxon>
        <taxon>Bacillati</taxon>
        <taxon>Actinomycetota</taxon>
        <taxon>Actinomycetes</taxon>
        <taxon>Kitasatosporales</taxon>
        <taxon>Streptomycetaceae</taxon>
        <taxon>Streptomyces</taxon>
    </lineage>
</organism>
<keyword evidence="3" id="KW-1185">Reference proteome</keyword>
<dbReference type="Proteomes" id="UP001617351">
    <property type="component" value="Unassembled WGS sequence"/>
</dbReference>
<accession>A0ABW8EIS2</accession>
<evidence type="ECO:0000313" key="2">
    <source>
        <dbReference type="EMBL" id="MFJ2822067.1"/>
    </source>
</evidence>
<protein>
    <recommendedName>
        <fullName evidence="4">Secreted protein</fullName>
    </recommendedName>
</protein>
<proteinExistence type="predicted"/>
<comment type="caution">
    <text evidence="2">The sequence shown here is derived from an EMBL/GenBank/DDBJ whole genome shotgun (WGS) entry which is preliminary data.</text>
</comment>
<reference evidence="2 3" key="1">
    <citation type="submission" date="2024-10" db="EMBL/GenBank/DDBJ databases">
        <title>The Natural Products Discovery Center: Release of the First 8490 Sequenced Strains for Exploring Actinobacteria Biosynthetic Diversity.</title>
        <authorList>
            <person name="Kalkreuter E."/>
            <person name="Kautsar S.A."/>
            <person name="Yang D."/>
            <person name="Bader C.D."/>
            <person name="Teijaro C.N."/>
            <person name="Fluegel L."/>
            <person name="Davis C.M."/>
            <person name="Simpson J.R."/>
            <person name="Lauterbach L."/>
            <person name="Steele A.D."/>
            <person name="Gui C."/>
            <person name="Meng S."/>
            <person name="Li G."/>
            <person name="Viehrig K."/>
            <person name="Ye F."/>
            <person name="Su P."/>
            <person name="Kiefer A.F."/>
            <person name="Nichols A."/>
            <person name="Cepeda A.J."/>
            <person name="Yan W."/>
            <person name="Fan B."/>
            <person name="Jiang Y."/>
            <person name="Adhikari A."/>
            <person name="Zheng C.-J."/>
            <person name="Schuster L."/>
            <person name="Cowan T.M."/>
            <person name="Smanski M.J."/>
            <person name="Chevrette M.G."/>
            <person name="De Carvalho L.P.S."/>
            <person name="Shen B."/>
        </authorList>
    </citation>
    <scope>NUCLEOTIDE SEQUENCE [LARGE SCALE GENOMIC DNA]</scope>
    <source>
        <strain evidence="2 3">NPDC087220</strain>
    </source>
</reference>
<evidence type="ECO:0008006" key="4">
    <source>
        <dbReference type="Google" id="ProtNLM"/>
    </source>
</evidence>